<dbReference type="RefSeq" id="XP_007671875.1">
    <property type="nucleotide sequence ID" value="XM_007673685.1"/>
</dbReference>
<evidence type="ECO:0008006" key="5">
    <source>
        <dbReference type="Google" id="ProtNLM"/>
    </source>
</evidence>
<dbReference type="Pfam" id="PF06966">
    <property type="entry name" value="DUF1295"/>
    <property type="match status" value="1"/>
</dbReference>
<proteinExistence type="predicted"/>
<dbReference type="KEGG" id="bcom:BAUCODRAFT_61027"/>
<dbReference type="GO" id="GO:0016020">
    <property type="term" value="C:membrane"/>
    <property type="evidence" value="ECO:0007669"/>
    <property type="project" value="TreeGrafter"/>
</dbReference>
<dbReference type="GeneID" id="19115884"/>
<protein>
    <recommendedName>
        <fullName evidence="5">Steroid 5-alpha reductase C-terminal domain-containing protein</fullName>
    </recommendedName>
</protein>
<keyword evidence="4" id="KW-1185">Reference proteome</keyword>
<keyword evidence="2" id="KW-1133">Transmembrane helix</keyword>
<feature type="region of interest" description="Disordered" evidence="1">
    <location>
        <begin position="338"/>
        <end position="360"/>
    </location>
</feature>
<evidence type="ECO:0000313" key="4">
    <source>
        <dbReference type="Proteomes" id="UP000011761"/>
    </source>
</evidence>
<dbReference type="Gene3D" id="1.20.120.1630">
    <property type="match status" value="1"/>
</dbReference>
<keyword evidence="2" id="KW-0472">Membrane</keyword>
<feature type="transmembrane region" description="Helical" evidence="2">
    <location>
        <begin position="149"/>
        <end position="173"/>
    </location>
</feature>
<dbReference type="PANTHER" id="PTHR32251">
    <property type="entry name" value="3-OXO-5-ALPHA-STEROID 4-DEHYDROGENASE"/>
    <property type="match status" value="1"/>
</dbReference>
<dbReference type="HOGENOM" id="CLU_043418_0_1_1"/>
<dbReference type="EMBL" id="KB445550">
    <property type="protein sequence ID" value="EMD00691.1"/>
    <property type="molecule type" value="Genomic_DNA"/>
</dbReference>
<dbReference type="OMA" id="WRKGGYQ"/>
<dbReference type="eggNOG" id="KOG4650">
    <property type="taxonomic scope" value="Eukaryota"/>
</dbReference>
<dbReference type="Proteomes" id="UP000011761">
    <property type="component" value="Unassembled WGS sequence"/>
</dbReference>
<feature type="transmembrane region" description="Helical" evidence="2">
    <location>
        <begin position="193"/>
        <end position="211"/>
    </location>
</feature>
<feature type="transmembrane region" description="Helical" evidence="2">
    <location>
        <begin position="53"/>
        <end position="71"/>
    </location>
</feature>
<accession>M2NN85</accession>
<dbReference type="InterPro" id="IPR010721">
    <property type="entry name" value="UstE-like"/>
</dbReference>
<keyword evidence="2" id="KW-0812">Transmembrane</keyword>
<dbReference type="OrthoDB" id="201504at2759"/>
<reference evidence="3 4" key="1">
    <citation type="journal article" date="2012" name="PLoS Pathog.">
        <title>Diverse lifestyles and strategies of plant pathogenesis encoded in the genomes of eighteen Dothideomycetes fungi.</title>
        <authorList>
            <person name="Ohm R.A."/>
            <person name="Feau N."/>
            <person name="Henrissat B."/>
            <person name="Schoch C.L."/>
            <person name="Horwitz B.A."/>
            <person name="Barry K.W."/>
            <person name="Condon B.J."/>
            <person name="Copeland A.C."/>
            <person name="Dhillon B."/>
            <person name="Glaser F."/>
            <person name="Hesse C.N."/>
            <person name="Kosti I."/>
            <person name="LaButti K."/>
            <person name="Lindquist E.A."/>
            <person name="Lucas S."/>
            <person name="Salamov A.A."/>
            <person name="Bradshaw R.E."/>
            <person name="Ciuffetti L."/>
            <person name="Hamelin R.C."/>
            <person name="Kema G.H.J."/>
            <person name="Lawrence C."/>
            <person name="Scott J.A."/>
            <person name="Spatafora J.W."/>
            <person name="Turgeon B.G."/>
            <person name="de Wit P.J.G.M."/>
            <person name="Zhong S."/>
            <person name="Goodwin S.B."/>
            <person name="Grigoriev I.V."/>
        </authorList>
    </citation>
    <scope>NUCLEOTIDE SEQUENCE [LARGE SCALE GENOMIC DNA]</scope>
    <source>
        <strain evidence="3 4">UAMH 10762</strain>
    </source>
</reference>
<sequence>MAMPLIRTFRDCATYSKTFAPYLPQLTAFPRDILASIPNLGALQQVYTSTNPIISGLAFSIALFPVFFGMSEVTGNYSQVDRVWGVLPTLYHIHYALWARLAGVPTQKVNAVLLFSLCWTTRLTFNYWRRGGYQAGSEDYRWKLIRDRIGRPAFLALNVVFTSSLQSVLLWSVTNPTYILLLTSRLSPALTPVDMAFTGMLLSLVGMTWLADQQQWDYHAAKHSYQETARVPSGWTRAQMERGFNTTGLWRYSRHPNFASEQSIWLTLYAWGCYSSGTLYNWTGFGVLSYLLIFAGSTPITEGTSSGKYPQYKVYQERVGRFIPKLFGKGWDEAEMEKRGNEVVAEAEGKGSGGKKQKAG</sequence>
<organism evidence="3 4">
    <name type="scientific">Baudoinia panamericana (strain UAMH 10762)</name>
    <name type="common">Angels' share fungus</name>
    <name type="synonym">Baudoinia compniacensis (strain UAMH 10762)</name>
    <dbReference type="NCBI Taxonomy" id="717646"/>
    <lineage>
        <taxon>Eukaryota</taxon>
        <taxon>Fungi</taxon>
        <taxon>Dikarya</taxon>
        <taxon>Ascomycota</taxon>
        <taxon>Pezizomycotina</taxon>
        <taxon>Dothideomycetes</taxon>
        <taxon>Dothideomycetidae</taxon>
        <taxon>Mycosphaerellales</taxon>
        <taxon>Teratosphaeriaceae</taxon>
        <taxon>Baudoinia</taxon>
    </lineage>
</organism>
<dbReference type="PANTHER" id="PTHR32251:SF23">
    <property type="entry name" value="3-OXO-5-ALPHA-STEROID 4-DEHYDROGENASE (DUF1295)"/>
    <property type="match status" value="1"/>
</dbReference>
<gene>
    <name evidence="3" type="ORF">BAUCODRAFT_61027</name>
</gene>
<evidence type="ECO:0000256" key="1">
    <source>
        <dbReference type="SAM" id="MobiDB-lite"/>
    </source>
</evidence>
<evidence type="ECO:0000256" key="2">
    <source>
        <dbReference type="SAM" id="Phobius"/>
    </source>
</evidence>
<name>M2NN85_BAUPA</name>
<evidence type="ECO:0000313" key="3">
    <source>
        <dbReference type="EMBL" id="EMD00691.1"/>
    </source>
</evidence>
<dbReference type="AlphaFoldDB" id="M2NN85"/>